<sequence length="81" mass="8914">MEKQMDDKAKGKGESENTEGLPMKESPYVQYKDLEEYKQQGYGTQGHQEPQQGRGPGSTEAPTLSGAVVTSQSQVNTTHRI</sequence>
<feature type="compositionally biased region" description="Polar residues" evidence="1">
    <location>
        <begin position="41"/>
        <end position="51"/>
    </location>
</feature>
<feature type="region of interest" description="Disordered" evidence="1">
    <location>
        <begin position="1"/>
        <end position="81"/>
    </location>
</feature>
<gene>
    <name evidence="2" type="ORF">RJT34_30814</name>
</gene>
<organism evidence="2 3">
    <name type="scientific">Clitoria ternatea</name>
    <name type="common">Butterfly pea</name>
    <dbReference type="NCBI Taxonomy" id="43366"/>
    <lineage>
        <taxon>Eukaryota</taxon>
        <taxon>Viridiplantae</taxon>
        <taxon>Streptophyta</taxon>
        <taxon>Embryophyta</taxon>
        <taxon>Tracheophyta</taxon>
        <taxon>Spermatophyta</taxon>
        <taxon>Magnoliopsida</taxon>
        <taxon>eudicotyledons</taxon>
        <taxon>Gunneridae</taxon>
        <taxon>Pentapetalae</taxon>
        <taxon>rosids</taxon>
        <taxon>fabids</taxon>
        <taxon>Fabales</taxon>
        <taxon>Fabaceae</taxon>
        <taxon>Papilionoideae</taxon>
        <taxon>50 kb inversion clade</taxon>
        <taxon>NPAAA clade</taxon>
        <taxon>indigoferoid/millettioid clade</taxon>
        <taxon>Phaseoleae</taxon>
        <taxon>Clitoria</taxon>
    </lineage>
</organism>
<dbReference type="AlphaFoldDB" id="A0AAN9I2C0"/>
<feature type="compositionally biased region" description="Basic and acidic residues" evidence="1">
    <location>
        <begin position="1"/>
        <end position="15"/>
    </location>
</feature>
<name>A0AAN9I2C0_CLITE</name>
<protein>
    <submittedName>
        <fullName evidence="2">Uncharacterized protein</fullName>
    </submittedName>
</protein>
<comment type="caution">
    <text evidence="2">The sequence shown here is derived from an EMBL/GenBank/DDBJ whole genome shotgun (WGS) entry which is preliminary data.</text>
</comment>
<proteinExistence type="predicted"/>
<dbReference type="EMBL" id="JAYKXN010000008">
    <property type="protein sequence ID" value="KAK7263227.1"/>
    <property type="molecule type" value="Genomic_DNA"/>
</dbReference>
<evidence type="ECO:0000256" key="1">
    <source>
        <dbReference type="SAM" id="MobiDB-lite"/>
    </source>
</evidence>
<dbReference type="InterPro" id="IPR018930">
    <property type="entry name" value="LEA-18"/>
</dbReference>
<feature type="compositionally biased region" description="Polar residues" evidence="1">
    <location>
        <begin position="68"/>
        <end position="81"/>
    </location>
</feature>
<reference evidence="2 3" key="1">
    <citation type="submission" date="2024-01" db="EMBL/GenBank/DDBJ databases">
        <title>The genomes of 5 underutilized Papilionoideae crops provide insights into root nodulation and disease resistance.</title>
        <authorList>
            <person name="Yuan L."/>
        </authorList>
    </citation>
    <scope>NUCLEOTIDE SEQUENCE [LARGE SCALE GENOMIC DNA]</scope>
    <source>
        <strain evidence="2">LY-2023</strain>
        <tissue evidence="2">Leaf</tissue>
    </source>
</reference>
<dbReference type="Pfam" id="PF10714">
    <property type="entry name" value="LEA_6"/>
    <property type="match status" value="1"/>
</dbReference>
<dbReference type="Proteomes" id="UP001359559">
    <property type="component" value="Unassembled WGS sequence"/>
</dbReference>
<evidence type="ECO:0000313" key="3">
    <source>
        <dbReference type="Proteomes" id="UP001359559"/>
    </source>
</evidence>
<keyword evidence="3" id="KW-1185">Reference proteome</keyword>
<evidence type="ECO:0000313" key="2">
    <source>
        <dbReference type="EMBL" id="KAK7263227.1"/>
    </source>
</evidence>
<accession>A0AAN9I2C0</accession>